<sequence>MAPHSDDEDHELAVYGEPSSSTRPLLNDPHDRSPPPSHYKPHPRRLLRTVIFISIPFLLVFVYSLIHPHVRGLPPLPRISITSGGAVSQPDYEDKITQDCLCGATDEGERICSLYHEEGLRNTRLVQGSGSRMRRVLQKAREGKKLNIGVLGGSVTACHGVHPSASFPQGDPAGPGCWTTIFIEWVRKTFPHADHHIKNGAIGGMDSSFYAFCGAHHIPEDTDLVILEFDVNDQNDPLYEAFFDQLLRALSEFPSEPAILVLGAWCPQVAHDQGYGDPQIVHSPIALYYDVPYVSMKRLMFQHYMRYPLSTAKAFWQPDMVHPNARGHRVLADTLISYLESELCMLTRYGLPVVPPTEDTIASTNAFSSLVDVPFALDTLHLVDPVTPPEGWEETFDLAPLQKLRDERRLFVVPSSPYAIPPVGVFTPLREVVDPHSPDPSSGAHIQGLRQPQLFCADANDKKNPMTPTVADGWEPFVWNGEKHYWVADKPGARIRVEIKVNAGKVAVYYFRSQHYNLGDAKCWVDDNEEGGVLLHGYWTRQYNVAIVAYIDEKVTPGDHYVTCEVASTTHHPTNSDAHHFRLTAVMAT</sequence>
<proteinExistence type="predicted"/>
<dbReference type="AlphaFoldDB" id="A0A5D3ALK0"/>
<organism evidence="3 4">
    <name type="scientific">Cryptococcus floricola</name>
    <dbReference type="NCBI Taxonomy" id="2591691"/>
    <lineage>
        <taxon>Eukaryota</taxon>
        <taxon>Fungi</taxon>
        <taxon>Dikarya</taxon>
        <taxon>Basidiomycota</taxon>
        <taxon>Agaricomycotina</taxon>
        <taxon>Tremellomycetes</taxon>
        <taxon>Tremellales</taxon>
        <taxon>Cryptococcaceae</taxon>
        <taxon>Cryptococcus</taxon>
    </lineage>
</organism>
<dbReference type="Proteomes" id="UP000322245">
    <property type="component" value="Unassembled WGS sequence"/>
</dbReference>
<name>A0A5D3ALK0_9TREE</name>
<dbReference type="Gene3D" id="3.40.50.1110">
    <property type="entry name" value="SGNH hydrolase"/>
    <property type="match status" value="1"/>
</dbReference>
<keyword evidence="2" id="KW-0472">Membrane</keyword>
<accession>A0A5D3ALK0</accession>
<evidence type="ECO:0000256" key="1">
    <source>
        <dbReference type="SAM" id="MobiDB-lite"/>
    </source>
</evidence>
<dbReference type="InterPro" id="IPR036514">
    <property type="entry name" value="SGNH_hydro_sf"/>
</dbReference>
<dbReference type="PANTHER" id="PTHR34407:SF1">
    <property type="entry name" value="SGNH HYDROLASE-TYPE ESTERASE DOMAIN-CONTAINING PROTEIN"/>
    <property type="match status" value="1"/>
</dbReference>
<evidence type="ECO:0000256" key="2">
    <source>
        <dbReference type="SAM" id="Phobius"/>
    </source>
</evidence>
<dbReference type="SUPFAM" id="SSF52266">
    <property type="entry name" value="SGNH hydrolase"/>
    <property type="match status" value="1"/>
</dbReference>
<dbReference type="EMBL" id="NIDF01000182">
    <property type="protein sequence ID" value="TYJ51824.1"/>
    <property type="molecule type" value="Genomic_DNA"/>
</dbReference>
<feature type="region of interest" description="Disordered" evidence="1">
    <location>
        <begin position="1"/>
        <end position="41"/>
    </location>
</feature>
<keyword evidence="2" id="KW-1133">Transmembrane helix</keyword>
<feature type="transmembrane region" description="Helical" evidence="2">
    <location>
        <begin position="46"/>
        <end position="66"/>
    </location>
</feature>
<evidence type="ECO:0008006" key="5">
    <source>
        <dbReference type="Google" id="ProtNLM"/>
    </source>
</evidence>
<evidence type="ECO:0000313" key="3">
    <source>
        <dbReference type="EMBL" id="TYJ51824.1"/>
    </source>
</evidence>
<keyword evidence="4" id="KW-1185">Reference proteome</keyword>
<protein>
    <recommendedName>
        <fullName evidence="5">SGNH hydrolase-type esterase domain-containing protein</fullName>
    </recommendedName>
</protein>
<keyword evidence="2" id="KW-0812">Transmembrane</keyword>
<comment type="caution">
    <text evidence="3">The sequence shown here is derived from an EMBL/GenBank/DDBJ whole genome shotgun (WGS) entry which is preliminary data.</text>
</comment>
<dbReference type="CDD" id="cd00229">
    <property type="entry name" value="SGNH_hydrolase"/>
    <property type="match status" value="1"/>
</dbReference>
<reference evidence="3 4" key="1">
    <citation type="submission" date="2017-05" db="EMBL/GenBank/DDBJ databases">
        <title>The Genome Sequence of Tsuchiyaea wingfieldii DSM 27421.</title>
        <authorList>
            <person name="Cuomo C."/>
            <person name="Passer A."/>
            <person name="Billmyre B."/>
            <person name="Heitman J."/>
        </authorList>
    </citation>
    <scope>NUCLEOTIDE SEQUENCE [LARGE SCALE GENOMIC DNA]</scope>
    <source>
        <strain evidence="3 4">DSM 27421</strain>
    </source>
</reference>
<evidence type="ECO:0000313" key="4">
    <source>
        <dbReference type="Proteomes" id="UP000322245"/>
    </source>
</evidence>
<dbReference type="PANTHER" id="PTHR34407">
    <property type="entry name" value="EXPRESSED PROTEIN"/>
    <property type="match status" value="1"/>
</dbReference>
<gene>
    <name evidence="3" type="ORF">B9479_007580</name>
</gene>